<evidence type="ECO:0000256" key="4">
    <source>
        <dbReference type="ARBA" id="ARBA00022884"/>
    </source>
</evidence>
<dbReference type="Gene3D" id="3.30.70.330">
    <property type="match status" value="1"/>
</dbReference>
<evidence type="ECO:0000256" key="5">
    <source>
        <dbReference type="ARBA" id="ARBA00023187"/>
    </source>
</evidence>
<dbReference type="InterPro" id="IPR035979">
    <property type="entry name" value="RBD_domain_sf"/>
</dbReference>
<organism evidence="11 12">
    <name type="scientific">Komagataella pastoris</name>
    <name type="common">Yeast</name>
    <name type="synonym">Pichia pastoris</name>
    <dbReference type="NCBI Taxonomy" id="4922"/>
    <lineage>
        <taxon>Eukaryota</taxon>
        <taxon>Fungi</taxon>
        <taxon>Dikarya</taxon>
        <taxon>Ascomycota</taxon>
        <taxon>Saccharomycotina</taxon>
        <taxon>Pichiomycetes</taxon>
        <taxon>Pichiales</taxon>
        <taxon>Pichiaceae</taxon>
        <taxon>Komagataella</taxon>
    </lineage>
</organism>
<dbReference type="SUPFAM" id="SSF54928">
    <property type="entry name" value="RNA-binding domain, RBD"/>
    <property type="match status" value="1"/>
</dbReference>
<dbReference type="Proteomes" id="UP000094565">
    <property type="component" value="Chromosome 1"/>
</dbReference>
<reference evidence="11 12" key="1">
    <citation type="submission" date="2016-02" db="EMBL/GenBank/DDBJ databases">
        <title>Comparative genomic and transcriptomic foundation for Pichia pastoris.</title>
        <authorList>
            <person name="Love K.R."/>
            <person name="Shah K.A."/>
            <person name="Whittaker C.A."/>
            <person name="Wu J."/>
            <person name="Bartlett M.C."/>
            <person name="Ma D."/>
            <person name="Leeson R.L."/>
            <person name="Priest M."/>
            <person name="Young S.K."/>
            <person name="Love J.C."/>
        </authorList>
    </citation>
    <scope>NUCLEOTIDE SEQUENCE [LARGE SCALE GENOMIC DNA]</scope>
    <source>
        <strain evidence="11 12">ATCC 28485</strain>
    </source>
</reference>
<dbReference type="GO" id="GO:0000339">
    <property type="term" value="F:RNA cap binding"/>
    <property type="evidence" value="ECO:0007669"/>
    <property type="project" value="InterPro"/>
</dbReference>
<accession>A0A1B2J6M0</accession>
<dbReference type="InterPro" id="IPR027157">
    <property type="entry name" value="NCBP2"/>
</dbReference>
<feature type="domain" description="RRM" evidence="10">
    <location>
        <begin position="48"/>
        <end position="126"/>
    </location>
</feature>
<keyword evidence="12" id="KW-1185">Reference proteome</keyword>
<evidence type="ECO:0000259" key="10">
    <source>
        <dbReference type="PROSITE" id="PS50102"/>
    </source>
</evidence>
<dbReference type="Pfam" id="PF00076">
    <property type="entry name" value="RRM_1"/>
    <property type="match status" value="1"/>
</dbReference>
<proteinExistence type="inferred from homology"/>
<comment type="similarity">
    <text evidence="2 8">Belongs to the RRM NCBP2 family.</text>
</comment>
<evidence type="ECO:0000313" key="12">
    <source>
        <dbReference type="Proteomes" id="UP000094565"/>
    </source>
</evidence>
<dbReference type="InterPro" id="IPR034148">
    <property type="entry name" value="NCBP2_RRM"/>
</dbReference>
<evidence type="ECO:0000256" key="9">
    <source>
        <dbReference type="SAM" id="MobiDB-lite"/>
    </source>
</evidence>
<feature type="compositionally biased region" description="Low complexity" evidence="9">
    <location>
        <begin position="213"/>
        <end position="234"/>
    </location>
</feature>
<feature type="compositionally biased region" description="Polar residues" evidence="9">
    <location>
        <begin position="138"/>
        <end position="152"/>
    </location>
</feature>
<dbReference type="InterPro" id="IPR012677">
    <property type="entry name" value="Nucleotide-bd_a/b_plait_sf"/>
</dbReference>
<evidence type="ECO:0000313" key="11">
    <source>
        <dbReference type="EMBL" id="ANZ73631.1"/>
    </source>
</evidence>
<protein>
    <recommendedName>
        <fullName evidence="8">Nuclear cap-binding protein subunit 2</fullName>
    </recommendedName>
    <alternativeName>
        <fullName evidence="8">20 kDa nuclear cap-binding protein</fullName>
    </alternativeName>
</protein>
<comment type="subcellular location">
    <subcellularLocation>
        <location evidence="1 8">Nucleus</location>
    </subcellularLocation>
</comment>
<keyword evidence="3 8" id="KW-0507">mRNA processing</keyword>
<feature type="compositionally biased region" description="Polar residues" evidence="9">
    <location>
        <begin position="248"/>
        <end position="262"/>
    </location>
</feature>
<keyword evidence="6 8" id="KW-0539">Nucleus</keyword>
<evidence type="ECO:0000256" key="7">
    <source>
        <dbReference type="PROSITE-ProRule" id="PRU00176"/>
    </source>
</evidence>
<dbReference type="CDD" id="cd12240">
    <property type="entry name" value="RRM_NCBP2"/>
    <property type="match status" value="1"/>
</dbReference>
<keyword evidence="4 7" id="KW-0694">RNA-binding</keyword>
<dbReference type="OrthoDB" id="201398at2759"/>
<dbReference type="PROSITE" id="PS50102">
    <property type="entry name" value="RRM"/>
    <property type="match status" value="1"/>
</dbReference>
<dbReference type="PANTHER" id="PTHR18847">
    <property type="entry name" value="20 KD NUCLEAR CAP BINDING PROTEIN"/>
    <property type="match status" value="1"/>
</dbReference>
<dbReference type="GO" id="GO:0005846">
    <property type="term" value="C:nuclear cap binding complex"/>
    <property type="evidence" value="ECO:0007669"/>
    <property type="project" value="InterPro"/>
</dbReference>
<dbReference type="AlphaFoldDB" id="A0A1B2J6M0"/>
<evidence type="ECO:0000256" key="2">
    <source>
        <dbReference type="ARBA" id="ARBA00010725"/>
    </source>
</evidence>
<gene>
    <name evidence="11" type="ORF">ATY40_BA7501385</name>
</gene>
<dbReference type="GO" id="GO:0045292">
    <property type="term" value="P:mRNA cis splicing, via spliceosome"/>
    <property type="evidence" value="ECO:0007669"/>
    <property type="project" value="InterPro"/>
</dbReference>
<dbReference type="PANTHER" id="PTHR18847:SF0">
    <property type="entry name" value="NUCLEAR CAP-BINDING PROTEIN SUBUNIT 2"/>
    <property type="match status" value="1"/>
</dbReference>
<evidence type="ECO:0000256" key="8">
    <source>
        <dbReference type="RuleBase" id="RU364036"/>
    </source>
</evidence>
<sequence length="281" mass="31839">MSSDLGEFDTPDFDSTASRLDRPSSYLIHKARRNPNGYEELKKSLQSATVYVGRIGIYVTEEQIHELFSRCGKIREIIMGLNAKTQSPAGFCFVIFSSPTSALNAVKYLNGTMIFNNKMEIDLDPGFEDGRQFGRATDGSQKQYNSYQSRTRPSGGYGRSRQSNYRGGRRGGGGERGGYRSYNRNYENSENPRFTTGQLPPPPHQAQGYSNSYDNQYQGEYQNGYQGSHQKNQGGYQGGYQKDYKQNSYDNPQSNQGEQTYDSNDRESYQSHQQDLPPHMK</sequence>
<evidence type="ECO:0000256" key="3">
    <source>
        <dbReference type="ARBA" id="ARBA00022664"/>
    </source>
</evidence>
<dbReference type="SMART" id="SM00360">
    <property type="entry name" value="RRM"/>
    <property type="match status" value="1"/>
</dbReference>
<dbReference type="GO" id="GO:0005634">
    <property type="term" value="C:nucleus"/>
    <property type="evidence" value="ECO:0007669"/>
    <property type="project" value="UniProtKB-SubCell"/>
</dbReference>
<feature type="region of interest" description="Disordered" evidence="9">
    <location>
        <begin position="130"/>
        <end position="281"/>
    </location>
</feature>
<evidence type="ECO:0000256" key="1">
    <source>
        <dbReference type="ARBA" id="ARBA00004123"/>
    </source>
</evidence>
<feature type="compositionally biased region" description="Low complexity" evidence="9">
    <location>
        <begin position="179"/>
        <end position="191"/>
    </location>
</feature>
<dbReference type="InterPro" id="IPR000504">
    <property type="entry name" value="RRM_dom"/>
</dbReference>
<evidence type="ECO:0000256" key="6">
    <source>
        <dbReference type="ARBA" id="ARBA00023242"/>
    </source>
</evidence>
<name>A0A1B2J6M0_PICPA</name>
<dbReference type="EMBL" id="CP014584">
    <property type="protein sequence ID" value="ANZ73631.1"/>
    <property type="molecule type" value="Genomic_DNA"/>
</dbReference>
<keyword evidence="5 8" id="KW-0508">mRNA splicing</keyword>